<dbReference type="EMBL" id="REFC01000002">
    <property type="protein sequence ID" value="RMA67690.1"/>
    <property type="molecule type" value="Genomic_DNA"/>
</dbReference>
<reference evidence="1 2" key="1">
    <citation type="submission" date="2018-10" db="EMBL/GenBank/DDBJ databases">
        <title>Genomic Encyclopedia of Archaeal and Bacterial Type Strains, Phase II (KMG-II): from individual species to whole genera.</title>
        <authorList>
            <person name="Goeker M."/>
        </authorList>
    </citation>
    <scope>NUCLEOTIDE SEQUENCE [LARGE SCALE GENOMIC DNA]</scope>
    <source>
        <strain evidence="1 2">DSM 23424</strain>
    </source>
</reference>
<accession>A0A3L9Z6C8</accession>
<evidence type="ECO:0000313" key="1">
    <source>
        <dbReference type="EMBL" id="RMA67690.1"/>
    </source>
</evidence>
<gene>
    <name evidence="1" type="ORF">BXY75_0043</name>
</gene>
<evidence type="ECO:0000313" key="2">
    <source>
        <dbReference type="Proteomes" id="UP000271339"/>
    </source>
</evidence>
<protein>
    <submittedName>
        <fullName evidence="1">Uncharacterized protein</fullName>
    </submittedName>
</protein>
<dbReference type="AlphaFoldDB" id="A0A3L9Z6C8"/>
<name>A0A3L9Z6C8_9FLAO</name>
<keyword evidence="2" id="KW-1185">Reference proteome</keyword>
<proteinExistence type="predicted"/>
<sequence length="116" mass="13674">MVNDITFDRKLEYETAFDGVVKVYSLKTNKENLNDLLIGKYFGSFIHNAEQGVFLRMFKSKKSWPKTRLVYLNFKTEKLRVIKKTRSSYDIWKGTDLGNGRHSIEIKPTEKIKHQI</sequence>
<dbReference type="Proteomes" id="UP000271339">
    <property type="component" value="Unassembled WGS sequence"/>
</dbReference>
<comment type="caution">
    <text evidence="1">The sequence shown here is derived from an EMBL/GenBank/DDBJ whole genome shotgun (WGS) entry which is preliminary data.</text>
</comment>
<organism evidence="1 2">
    <name type="scientific">Ulvibacter antarcticus</name>
    <dbReference type="NCBI Taxonomy" id="442714"/>
    <lineage>
        <taxon>Bacteria</taxon>
        <taxon>Pseudomonadati</taxon>
        <taxon>Bacteroidota</taxon>
        <taxon>Flavobacteriia</taxon>
        <taxon>Flavobacteriales</taxon>
        <taxon>Flavobacteriaceae</taxon>
        <taxon>Ulvibacter</taxon>
    </lineage>
</organism>